<dbReference type="GO" id="GO:0003824">
    <property type="term" value="F:catalytic activity"/>
    <property type="evidence" value="ECO:0007669"/>
    <property type="project" value="InterPro"/>
</dbReference>
<dbReference type="CDD" id="cd01335">
    <property type="entry name" value="Radical_SAM"/>
    <property type="match status" value="1"/>
</dbReference>
<dbReference type="Pfam" id="PF04055">
    <property type="entry name" value="Radical_SAM"/>
    <property type="match status" value="1"/>
</dbReference>
<evidence type="ECO:0000256" key="3">
    <source>
        <dbReference type="ARBA" id="ARBA00023004"/>
    </source>
</evidence>
<keyword evidence="4" id="KW-0411">Iron-sulfur</keyword>
<keyword evidence="3" id="KW-0408">Iron</keyword>
<feature type="domain" description="Radical SAM core" evidence="5">
    <location>
        <begin position="154"/>
        <end position="266"/>
    </location>
</feature>
<gene>
    <name evidence="6" type="ORF">HA271_01345</name>
</gene>
<evidence type="ECO:0000259" key="5">
    <source>
        <dbReference type="Pfam" id="PF04055"/>
    </source>
</evidence>
<dbReference type="InterPro" id="IPR007197">
    <property type="entry name" value="rSAM"/>
</dbReference>
<dbReference type="Gene3D" id="3.20.20.70">
    <property type="entry name" value="Aldolase class I"/>
    <property type="match status" value="1"/>
</dbReference>
<dbReference type="PANTHER" id="PTHR43075:SF1">
    <property type="entry name" value="FORMATE LYASE ACTIVATING ENZYME, PUTATIVE (AFU_ORTHOLOGUE AFUA_2G15630)-RELATED"/>
    <property type="match status" value="1"/>
</dbReference>
<dbReference type="EMBL" id="DUHE01000039">
    <property type="protein sequence ID" value="HII83493.1"/>
    <property type="molecule type" value="Genomic_DNA"/>
</dbReference>
<reference evidence="7" key="1">
    <citation type="journal article" date="2020" name="bioRxiv">
        <title>A rank-normalized archaeal taxonomy based on genome phylogeny resolves widespread incomplete and uneven classifications.</title>
        <authorList>
            <person name="Rinke C."/>
            <person name="Chuvochina M."/>
            <person name="Mussig A.J."/>
            <person name="Chaumeil P.-A."/>
            <person name="Waite D.W."/>
            <person name="Whitman W.B."/>
            <person name="Parks D.H."/>
            <person name="Hugenholtz P."/>
        </authorList>
    </citation>
    <scope>NUCLEOTIDE SEQUENCE [LARGE SCALE GENOMIC DNA]</scope>
</reference>
<dbReference type="SUPFAM" id="SSF102114">
    <property type="entry name" value="Radical SAM enzymes"/>
    <property type="match status" value="1"/>
</dbReference>
<proteinExistence type="predicted"/>
<evidence type="ECO:0000256" key="1">
    <source>
        <dbReference type="ARBA" id="ARBA00022691"/>
    </source>
</evidence>
<dbReference type="InterPro" id="IPR058240">
    <property type="entry name" value="rSAM_sf"/>
</dbReference>
<accession>A0A7J4TJ02</accession>
<keyword evidence="2" id="KW-0479">Metal-binding</keyword>
<dbReference type="AlphaFoldDB" id="A0A7J4TJ02"/>
<dbReference type="GO" id="GO:0051536">
    <property type="term" value="F:iron-sulfur cluster binding"/>
    <property type="evidence" value="ECO:0007669"/>
    <property type="project" value="UniProtKB-KW"/>
</dbReference>
<dbReference type="InterPro" id="IPR040085">
    <property type="entry name" value="MJ0674-like"/>
</dbReference>
<sequence>MMERSKKSAIPNYMAVMANQQLSRCKIASMMAAEDSDENDVLWAEHEILRKDFNKFYEENSQLNKITANKEFNTVLDALKINSTQINNYKPSFSYLDLKVKLAERVSRYCHFCEKACGVDRRYEKGGCGVGDPLIASEFLHVGEEPPLVPSHTVFFAGCNFNCVYCQNWDISQQPNRGIPISEENLALIVGKRRSEGSRNVNFVGGDPTPNLPYVIRTMQLVKENIPVVWNSNLYLSLDAMHILDGFADLYLTDFKYGNNECAQRLSGIPDYLGVVGRNHQMAWKAGDMIIRHLVLPNHMECCSKPILNWISENLGLEVVLNIMGQYRPVYHASDYGEISRHLLQSELGEVIQYAQDLGFKNLI</sequence>
<evidence type="ECO:0000256" key="2">
    <source>
        <dbReference type="ARBA" id="ARBA00022723"/>
    </source>
</evidence>
<dbReference type="SFLD" id="SFLDG01099">
    <property type="entry name" value="Uncharacterised_Radical_SAM_Su"/>
    <property type="match status" value="1"/>
</dbReference>
<keyword evidence="1" id="KW-0949">S-adenosyl-L-methionine</keyword>
<evidence type="ECO:0000313" key="7">
    <source>
        <dbReference type="Proteomes" id="UP000586031"/>
    </source>
</evidence>
<organism evidence="6 7">
    <name type="scientific">Methanobacterium subterraneum</name>
    <dbReference type="NCBI Taxonomy" id="59277"/>
    <lineage>
        <taxon>Archaea</taxon>
        <taxon>Methanobacteriati</taxon>
        <taxon>Methanobacteriota</taxon>
        <taxon>Methanomada group</taxon>
        <taxon>Methanobacteria</taxon>
        <taxon>Methanobacteriales</taxon>
        <taxon>Methanobacteriaceae</taxon>
        <taxon>Methanobacterium</taxon>
    </lineage>
</organism>
<dbReference type="GO" id="GO:0046872">
    <property type="term" value="F:metal ion binding"/>
    <property type="evidence" value="ECO:0007669"/>
    <property type="project" value="UniProtKB-KW"/>
</dbReference>
<dbReference type="PANTHER" id="PTHR43075">
    <property type="entry name" value="FORMATE LYASE ACTIVATING ENZYME, PUTATIVE (AFU_ORTHOLOGUE AFUA_2G15630)-RELATED"/>
    <property type="match status" value="1"/>
</dbReference>
<dbReference type="SFLD" id="SFLDS00029">
    <property type="entry name" value="Radical_SAM"/>
    <property type="match status" value="1"/>
</dbReference>
<evidence type="ECO:0000256" key="4">
    <source>
        <dbReference type="ARBA" id="ARBA00023014"/>
    </source>
</evidence>
<name>A0A7J4TJ02_9EURY</name>
<comment type="caution">
    <text evidence="6">The sequence shown here is derived from an EMBL/GenBank/DDBJ whole genome shotgun (WGS) entry which is preliminary data.</text>
</comment>
<protein>
    <submittedName>
        <fullName evidence="6">Radical SAM protein</fullName>
    </submittedName>
</protein>
<evidence type="ECO:0000313" key="6">
    <source>
        <dbReference type="EMBL" id="HII83493.1"/>
    </source>
</evidence>
<dbReference type="InterPro" id="IPR013785">
    <property type="entry name" value="Aldolase_TIM"/>
</dbReference>
<dbReference type="Proteomes" id="UP000586031">
    <property type="component" value="Unassembled WGS sequence"/>
</dbReference>